<keyword evidence="2" id="KW-1185">Reference proteome</keyword>
<comment type="caution">
    <text evidence="1">The sequence shown here is derived from an EMBL/GenBank/DDBJ whole genome shotgun (WGS) entry which is preliminary data.</text>
</comment>
<name>A0A6L3TD18_9HYPH</name>
<dbReference type="EMBL" id="VZZK01000001">
    <property type="protein sequence ID" value="KAB1081923.1"/>
    <property type="molecule type" value="Genomic_DNA"/>
</dbReference>
<dbReference type="AlphaFoldDB" id="A0A6L3TD18"/>
<dbReference type="OrthoDB" id="8183412at2"/>
<dbReference type="SUPFAM" id="SSF56300">
    <property type="entry name" value="Metallo-dependent phosphatases"/>
    <property type="match status" value="1"/>
</dbReference>
<dbReference type="Gene3D" id="3.60.21.10">
    <property type="match status" value="1"/>
</dbReference>
<evidence type="ECO:0000313" key="2">
    <source>
        <dbReference type="Proteomes" id="UP000474159"/>
    </source>
</evidence>
<dbReference type="InterPro" id="IPR029052">
    <property type="entry name" value="Metallo-depent_PP-like"/>
</dbReference>
<gene>
    <name evidence="1" type="ORF">F6X53_01195</name>
</gene>
<evidence type="ECO:0000313" key="1">
    <source>
        <dbReference type="EMBL" id="KAB1081923.1"/>
    </source>
</evidence>
<organism evidence="1 2">
    <name type="scientific">Methylobacterium soli</name>
    <dbReference type="NCBI Taxonomy" id="553447"/>
    <lineage>
        <taxon>Bacteria</taxon>
        <taxon>Pseudomonadati</taxon>
        <taxon>Pseudomonadota</taxon>
        <taxon>Alphaproteobacteria</taxon>
        <taxon>Hyphomicrobiales</taxon>
        <taxon>Methylobacteriaceae</taxon>
        <taxon>Methylobacterium</taxon>
    </lineage>
</organism>
<reference evidence="1 2" key="1">
    <citation type="submission" date="2019-09" db="EMBL/GenBank/DDBJ databases">
        <title>YIM 48816 draft genome.</title>
        <authorList>
            <person name="Jiang L."/>
        </authorList>
    </citation>
    <scope>NUCLEOTIDE SEQUENCE [LARGE SCALE GENOMIC DNA]</scope>
    <source>
        <strain evidence="1 2">YIM 48816</strain>
    </source>
</reference>
<sequence length="386" mass="43709">MYLPYKQGQPDLTKLFVEMFGLVMPEKVAEAVVRKDVRPIFDPVTRDLIRIIMPFESRSEVMTLTVDKGWVTEASVEDVKLLPGVHRTIFRLADGDWVAREIVKDVRAGRAKFVVNSGDVVWWGNQGLTLADSPYWKRVNDTMLTQLPAPDGEMRAAGLEGRWFIGVGNHEVWGDPRIEGVLSAVPHLKTLGVTPDRLIYKFDFRGVRFIVLWSGKYDYRSPSLWDADRPKYAEQMQQLQQWMDEAKAAGIRKTFLVFHYPVFARSGLGPIPAPDNPHKLIASYAKDIEIVVFNGHVHTTEIYDVDGVKYLMLGGGGAEQDPILSGRTSIKVPADYPPDLYWKGQPPTEEYNYVLVDVKPGQNTKLTLNRFRPGSAEPFGTEELFR</sequence>
<protein>
    <submittedName>
        <fullName evidence="1">Uncharacterized protein</fullName>
    </submittedName>
</protein>
<dbReference type="Proteomes" id="UP000474159">
    <property type="component" value="Unassembled WGS sequence"/>
</dbReference>
<proteinExistence type="predicted"/>
<accession>A0A6L3TD18</accession>